<keyword evidence="1" id="KW-1133">Transmembrane helix</keyword>
<dbReference type="EMBL" id="CP031933">
    <property type="protein sequence ID" value="AYE39421.1"/>
    <property type="molecule type" value="Genomic_DNA"/>
</dbReference>
<keyword evidence="1" id="KW-0472">Membrane</keyword>
<name>A0A386PTL3_9LACO</name>
<accession>A0A386PTL3</accession>
<keyword evidence="1" id="KW-0812">Transmembrane</keyword>
<dbReference type="RefSeq" id="WP_120144108.1">
    <property type="nucleotide sequence ID" value="NZ_CP031933.2"/>
</dbReference>
<dbReference type="PANTHER" id="PTHR39157">
    <property type="entry name" value="INTEGRAL MEMBRANE PROTEIN-RELATED"/>
    <property type="match status" value="1"/>
</dbReference>
<dbReference type="OrthoDB" id="26941at2"/>
<evidence type="ECO:0000313" key="3">
    <source>
        <dbReference type="Proteomes" id="UP000267208"/>
    </source>
</evidence>
<sequence>MVHFLRNNKIASIILAIIRIYLGVEWTLAGWEKVSGGAAGAVKGLVANAIKNPVKGPTGDVVYPWFNSLLSGILPHYRGMSFLVSWGELLVGLGLIFGCLTTAAVFFGLMMNFSYLLAGAISVNPLYIFLEYFIIIAGFNAGKIGLDYWVIPWIRKNIFKSKTTI</sequence>
<dbReference type="PANTHER" id="PTHR39157:SF1">
    <property type="entry name" value="DOXX FAMILY PROTEIN"/>
    <property type="match status" value="1"/>
</dbReference>
<dbReference type="KEGG" id="lzh:D1B17_12580"/>
<gene>
    <name evidence="2" type="ORF">D1B17_12580</name>
</gene>
<protein>
    <submittedName>
        <fullName evidence="2">DoxX family protein</fullName>
    </submittedName>
</protein>
<feature type="transmembrane region" description="Helical" evidence="1">
    <location>
        <begin position="115"/>
        <end position="139"/>
    </location>
</feature>
<reference evidence="3" key="1">
    <citation type="submission" date="2018-08" db="EMBL/GenBank/DDBJ databases">
        <title>Genome of Lactobacillus sp. HBUAS52074.</title>
        <authorList>
            <person name="Guo Z."/>
            <person name="Zhang Z.D."/>
        </authorList>
    </citation>
    <scope>NUCLEOTIDE SEQUENCE [LARGE SCALE GENOMIC DNA]</scope>
    <source>
        <strain evidence="3">HBUAS52074</strain>
    </source>
</reference>
<evidence type="ECO:0000313" key="2">
    <source>
        <dbReference type="EMBL" id="AYE39421.1"/>
    </source>
</evidence>
<feature type="transmembrane region" description="Helical" evidence="1">
    <location>
        <begin position="12"/>
        <end position="31"/>
    </location>
</feature>
<dbReference type="AlphaFoldDB" id="A0A386PTL3"/>
<keyword evidence="3" id="KW-1185">Reference proteome</keyword>
<proteinExistence type="predicted"/>
<evidence type="ECO:0000256" key="1">
    <source>
        <dbReference type="SAM" id="Phobius"/>
    </source>
</evidence>
<feature type="transmembrane region" description="Helical" evidence="1">
    <location>
        <begin position="89"/>
        <end position="109"/>
    </location>
</feature>
<dbReference type="Proteomes" id="UP000267208">
    <property type="component" value="Chromosome"/>
</dbReference>
<organism evidence="2 3">
    <name type="scientific">Companilactobacillus zhachilii</name>
    <dbReference type="NCBI Taxonomy" id="2304606"/>
    <lineage>
        <taxon>Bacteria</taxon>
        <taxon>Bacillati</taxon>
        <taxon>Bacillota</taxon>
        <taxon>Bacilli</taxon>
        <taxon>Lactobacillales</taxon>
        <taxon>Lactobacillaceae</taxon>
        <taxon>Companilactobacillus</taxon>
    </lineage>
</organism>